<organism evidence="1 2">
    <name type="scientific">Daphnia magna</name>
    <dbReference type="NCBI Taxonomy" id="35525"/>
    <lineage>
        <taxon>Eukaryota</taxon>
        <taxon>Metazoa</taxon>
        <taxon>Ecdysozoa</taxon>
        <taxon>Arthropoda</taxon>
        <taxon>Crustacea</taxon>
        <taxon>Branchiopoda</taxon>
        <taxon>Diplostraca</taxon>
        <taxon>Cladocera</taxon>
        <taxon>Anomopoda</taxon>
        <taxon>Daphniidae</taxon>
        <taxon>Daphnia</taxon>
    </lineage>
</organism>
<evidence type="ECO:0000313" key="2">
    <source>
        <dbReference type="Proteomes" id="UP000076858"/>
    </source>
</evidence>
<feature type="non-terminal residue" evidence="1">
    <location>
        <position position="1"/>
    </location>
</feature>
<reference evidence="1 2" key="1">
    <citation type="submission" date="2016-03" db="EMBL/GenBank/DDBJ databases">
        <title>EvidentialGene: Evidence-directed Construction of Genes on Genomes.</title>
        <authorList>
            <person name="Gilbert D.G."/>
            <person name="Choi J.-H."/>
            <person name="Mockaitis K."/>
            <person name="Colbourne J."/>
            <person name="Pfrender M."/>
        </authorList>
    </citation>
    <scope>NUCLEOTIDE SEQUENCE [LARGE SCALE GENOMIC DNA]</scope>
    <source>
        <strain evidence="1 2">Xinb3</strain>
        <tissue evidence="1">Complete organism</tissue>
    </source>
</reference>
<dbReference type="EMBL" id="LRGB01021652">
    <property type="protein sequence ID" value="KZR97390.1"/>
    <property type="molecule type" value="Genomic_DNA"/>
</dbReference>
<sequence>VICFPSPVLIGVFTCVAFVERFLEANLSIQAVLLSSRFQDGIRSRCHSTGVAGSTEATDMVTVFDFASASILSWTLGSSTSGVESGNFVLSSFSHDGPFYHIGVYQRYGWRSPRGEIRRILDSWTVPPPIWARKFLNSFDLVPDEWFPPVGVSSDPAKCH</sequence>
<dbReference type="Proteomes" id="UP000076858">
    <property type="component" value="Unassembled WGS sequence"/>
</dbReference>
<dbReference type="AlphaFoldDB" id="A0A162BTV9"/>
<protein>
    <submittedName>
        <fullName evidence="1">Uncharacterized protein</fullName>
    </submittedName>
</protein>
<evidence type="ECO:0000313" key="1">
    <source>
        <dbReference type="EMBL" id="KZR97390.1"/>
    </source>
</evidence>
<accession>A0A162BTV9</accession>
<proteinExistence type="predicted"/>
<gene>
    <name evidence="1" type="ORF">APZ42_007771</name>
</gene>
<name>A0A162BTV9_9CRUS</name>
<keyword evidence="2" id="KW-1185">Reference proteome</keyword>
<comment type="caution">
    <text evidence="1">The sequence shown here is derived from an EMBL/GenBank/DDBJ whole genome shotgun (WGS) entry which is preliminary data.</text>
</comment>